<protein>
    <submittedName>
        <fullName evidence="5">Glycosyltransferase</fullName>
    </submittedName>
</protein>
<keyword evidence="2" id="KW-0328">Glycosyltransferase</keyword>
<evidence type="ECO:0000259" key="4">
    <source>
        <dbReference type="Pfam" id="PF00535"/>
    </source>
</evidence>
<dbReference type="InterPro" id="IPR001173">
    <property type="entry name" value="Glyco_trans_2-like"/>
</dbReference>
<evidence type="ECO:0000256" key="1">
    <source>
        <dbReference type="ARBA" id="ARBA00006739"/>
    </source>
</evidence>
<reference evidence="5 6" key="1">
    <citation type="submission" date="2020-03" db="EMBL/GenBank/DDBJ databases">
        <title>WGS of actinomycetes isolated from Thailand.</title>
        <authorList>
            <person name="Thawai C."/>
        </authorList>
    </citation>
    <scope>NUCLEOTIDE SEQUENCE [LARGE SCALE GENOMIC DNA]</scope>
    <source>
        <strain evidence="5 6">NBRC 13905</strain>
    </source>
</reference>
<gene>
    <name evidence="5" type="ORF">HCJ95_03215</name>
</gene>
<feature type="domain" description="Glycosyltransferase 2-like" evidence="4">
    <location>
        <begin position="8"/>
        <end position="162"/>
    </location>
</feature>
<sequence length="301" mass="32722">MDDAPVGVVIATRDRSARLAVTLRHLLALPERPPVVVADNASTDDTRTLLARDFPQVRVLALPSNRGAVARTHGVRALHTPYVAFCDDDSWWAPGALAAAARHFDEHPRLGLLAARTLVGPDEREDPIDEVLAHSPLGHVSDLPGTQILGFLACAAVVRRTAYLDAGGFHPLLFFGAEETLLAYDLAARGWGVTHCPDVIAHHHPAPGPRTGRSARVRRNEALTAWLRRPLPCALARTGALAADARHDPAARQALRETLARLPHALRARRLLPPHLERAARLLDETSRTLPARERLLDGTP</sequence>
<name>A0ABX0YMM5_STRTL</name>
<comment type="caution">
    <text evidence="5">The sequence shown here is derived from an EMBL/GenBank/DDBJ whole genome shotgun (WGS) entry which is preliminary data.</text>
</comment>
<dbReference type="SUPFAM" id="SSF53448">
    <property type="entry name" value="Nucleotide-diphospho-sugar transferases"/>
    <property type="match status" value="1"/>
</dbReference>
<dbReference type="RefSeq" id="WP_125495968.1">
    <property type="nucleotide sequence ID" value="NZ_BMVZ01000004.1"/>
</dbReference>
<evidence type="ECO:0000313" key="5">
    <source>
        <dbReference type="EMBL" id="NJP13323.1"/>
    </source>
</evidence>
<dbReference type="EMBL" id="JAATEL010000002">
    <property type="protein sequence ID" value="NJP13323.1"/>
    <property type="molecule type" value="Genomic_DNA"/>
</dbReference>
<dbReference type="InterPro" id="IPR029044">
    <property type="entry name" value="Nucleotide-diphossugar_trans"/>
</dbReference>
<comment type="similarity">
    <text evidence="1">Belongs to the glycosyltransferase 2 family.</text>
</comment>
<dbReference type="Gene3D" id="3.90.550.10">
    <property type="entry name" value="Spore Coat Polysaccharide Biosynthesis Protein SpsA, Chain A"/>
    <property type="match status" value="1"/>
</dbReference>
<evidence type="ECO:0000256" key="2">
    <source>
        <dbReference type="ARBA" id="ARBA00022676"/>
    </source>
</evidence>
<evidence type="ECO:0000256" key="3">
    <source>
        <dbReference type="ARBA" id="ARBA00022679"/>
    </source>
</evidence>
<dbReference type="Pfam" id="PF00535">
    <property type="entry name" value="Glycos_transf_2"/>
    <property type="match status" value="1"/>
</dbReference>
<keyword evidence="6" id="KW-1185">Reference proteome</keyword>
<dbReference type="Proteomes" id="UP000635996">
    <property type="component" value="Unassembled WGS sequence"/>
</dbReference>
<organism evidence="5 6">
    <name type="scientific">Streptomyces thermoviolaceus subsp. thermoviolaceus</name>
    <dbReference type="NCBI Taxonomy" id="66860"/>
    <lineage>
        <taxon>Bacteria</taxon>
        <taxon>Bacillati</taxon>
        <taxon>Actinomycetota</taxon>
        <taxon>Actinomycetes</taxon>
        <taxon>Kitasatosporales</taxon>
        <taxon>Streptomycetaceae</taxon>
        <taxon>Streptomyces</taxon>
    </lineage>
</organism>
<keyword evidence="3" id="KW-0808">Transferase</keyword>
<dbReference type="PANTHER" id="PTHR43685">
    <property type="entry name" value="GLYCOSYLTRANSFERASE"/>
    <property type="match status" value="1"/>
</dbReference>
<evidence type="ECO:0000313" key="6">
    <source>
        <dbReference type="Proteomes" id="UP000635996"/>
    </source>
</evidence>
<accession>A0ABX0YMM5</accession>
<dbReference type="InterPro" id="IPR050834">
    <property type="entry name" value="Glycosyltransf_2"/>
</dbReference>
<dbReference type="PANTHER" id="PTHR43685:SF5">
    <property type="entry name" value="GLYCOSYLTRANSFERASE EPSE-RELATED"/>
    <property type="match status" value="1"/>
</dbReference>
<proteinExistence type="inferred from homology"/>